<comment type="caution">
    <text evidence="3">The sequence shown here is derived from an EMBL/GenBank/DDBJ whole genome shotgun (WGS) entry which is preliminary data.</text>
</comment>
<proteinExistence type="predicted"/>
<reference evidence="3 4" key="1">
    <citation type="submission" date="2023-02" db="EMBL/GenBank/DDBJ databases">
        <title>Genome sequencing required for Actinomycetospora new species description.</title>
        <authorList>
            <person name="Saimee Y."/>
            <person name="Duangmal K."/>
        </authorList>
    </citation>
    <scope>NUCLEOTIDE SEQUENCE [LARGE SCALE GENOMIC DNA]</scope>
    <source>
        <strain evidence="3 4">DW7H6</strain>
    </source>
</reference>
<dbReference type="InterPro" id="IPR051450">
    <property type="entry name" value="Gfo/Idh/MocA_Oxidoreductases"/>
</dbReference>
<evidence type="ECO:0000259" key="2">
    <source>
        <dbReference type="Pfam" id="PF22725"/>
    </source>
</evidence>
<dbReference type="PANTHER" id="PTHR43377">
    <property type="entry name" value="BILIVERDIN REDUCTASE A"/>
    <property type="match status" value="1"/>
</dbReference>
<dbReference type="PANTHER" id="PTHR43377:SF8">
    <property type="entry name" value="BLR3664 PROTEIN"/>
    <property type="match status" value="1"/>
</dbReference>
<evidence type="ECO:0000313" key="3">
    <source>
        <dbReference type="EMBL" id="MDD7968303.1"/>
    </source>
</evidence>
<dbReference type="Pfam" id="PF22725">
    <property type="entry name" value="GFO_IDH_MocA_C3"/>
    <property type="match status" value="1"/>
</dbReference>
<keyword evidence="4" id="KW-1185">Reference proteome</keyword>
<evidence type="ECO:0000313" key="4">
    <source>
        <dbReference type="Proteomes" id="UP001300763"/>
    </source>
</evidence>
<dbReference type="InterPro" id="IPR036291">
    <property type="entry name" value="NAD(P)-bd_dom_sf"/>
</dbReference>
<dbReference type="SUPFAM" id="SSF55347">
    <property type="entry name" value="Glyceraldehyde-3-phosphate dehydrogenase-like, C-terminal domain"/>
    <property type="match status" value="1"/>
</dbReference>
<dbReference type="RefSeq" id="WP_274202837.1">
    <property type="nucleotide sequence ID" value="NZ_JAQZAO010000012.1"/>
</dbReference>
<protein>
    <submittedName>
        <fullName evidence="3">Gfo/Idh/MocA family oxidoreductase</fullName>
    </submittedName>
</protein>
<dbReference type="SUPFAM" id="SSF51735">
    <property type="entry name" value="NAD(P)-binding Rossmann-fold domains"/>
    <property type="match status" value="1"/>
</dbReference>
<dbReference type="InterPro" id="IPR055170">
    <property type="entry name" value="GFO_IDH_MocA-like_dom"/>
</dbReference>
<dbReference type="InterPro" id="IPR000683">
    <property type="entry name" value="Gfo/Idh/MocA-like_OxRdtase_N"/>
</dbReference>
<feature type="domain" description="GFO/IDH/MocA-like oxidoreductase" evidence="2">
    <location>
        <begin position="142"/>
        <end position="241"/>
    </location>
</feature>
<dbReference type="Proteomes" id="UP001300763">
    <property type="component" value="Unassembled WGS sequence"/>
</dbReference>
<dbReference type="Gene3D" id="3.30.360.10">
    <property type="entry name" value="Dihydrodipicolinate Reductase, domain 2"/>
    <property type="match status" value="1"/>
</dbReference>
<accession>A0ABT5SZK9</accession>
<organism evidence="3 4">
    <name type="scientific">Actinomycetospora lemnae</name>
    <dbReference type="NCBI Taxonomy" id="3019891"/>
    <lineage>
        <taxon>Bacteria</taxon>
        <taxon>Bacillati</taxon>
        <taxon>Actinomycetota</taxon>
        <taxon>Actinomycetes</taxon>
        <taxon>Pseudonocardiales</taxon>
        <taxon>Pseudonocardiaceae</taxon>
        <taxon>Actinomycetospora</taxon>
    </lineage>
</organism>
<feature type="domain" description="Gfo/Idh/MocA-like oxidoreductase N-terminal" evidence="1">
    <location>
        <begin position="7"/>
        <end position="123"/>
    </location>
</feature>
<sequence length="324" mass="32795">MHTTGCRVGIVGAGGVARRHAAALAAMPDVAVIGVTDPDAARAADLAGTVATTPADDVDDLVARGVDAVWVCVPPFAHGEVEERLAAAGVALFVEKPLGLDVAMAQRVGAAVAASGVPTSVGHHWRSSTVVARARELLAGRTVRLVGATWLDKVPPVPWWAQRGSSGGQVVEQAVHVLDLARLLAGEVTAVHAVADAAPPAGGDVDSATAGTLRFTGGAVGTLAATCRLGWKHRAGVEVYADDLALGVTEEQLTVRDGDGSWSVEVDPADARTAADRAFVDHLAGRAPSGPGAVVGYDEALRTHRLACALADSVASGAPVVLDA</sequence>
<gene>
    <name evidence="3" type="ORF">PGB27_23415</name>
</gene>
<name>A0ABT5SZK9_9PSEU</name>
<dbReference type="Gene3D" id="3.40.50.720">
    <property type="entry name" value="NAD(P)-binding Rossmann-like Domain"/>
    <property type="match status" value="1"/>
</dbReference>
<dbReference type="Pfam" id="PF01408">
    <property type="entry name" value="GFO_IDH_MocA"/>
    <property type="match status" value="1"/>
</dbReference>
<evidence type="ECO:0000259" key="1">
    <source>
        <dbReference type="Pfam" id="PF01408"/>
    </source>
</evidence>
<dbReference type="EMBL" id="JAQZAO010000012">
    <property type="protein sequence ID" value="MDD7968303.1"/>
    <property type="molecule type" value="Genomic_DNA"/>
</dbReference>